<evidence type="ECO:0000313" key="6">
    <source>
        <dbReference type="Proteomes" id="UP000029629"/>
    </source>
</evidence>
<evidence type="ECO:0000259" key="4">
    <source>
        <dbReference type="PROSITE" id="PS51295"/>
    </source>
</evidence>
<feature type="compositionally biased region" description="Polar residues" evidence="3">
    <location>
        <begin position="155"/>
        <end position="164"/>
    </location>
</feature>
<dbReference type="InterPro" id="IPR001890">
    <property type="entry name" value="RNA-binding_CRM"/>
</dbReference>
<dbReference type="EMBL" id="JRNI01000016">
    <property type="protein sequence ID" value="KGF31208.1"/>
    <property type="molecule type" value="Genomic_DNA"/>
</dbReference>
<protein>
    <recommendedName>
        <fullName evidence="4">CRM domain-containing protein</fullName>
    </recommendedName>
</protein>
<dbReference type="InterPro" id="IPR017924">
    <property type="entry name" value="RNA-binding_YhbY"/>
</dbReference>
<dbReference type="InterPro" id="IPR035920">
    <property type="entry name" value="YhbY-like_sf"/>
</dbReference>
<organism evidence="5 6">
    <name type="scientific">Oligella urethralis DNF00040</name>
    <dbReference type="NCBI Taxonomy" id="1401065"/>
    <lineage>
        <taxon>Bacteria</taxon>
        <taxon>Pseudomonadati</taxon>
        <taxon>Pseudomonadota</taxon>
        <taxon>Betaproteobacteria</taxon>
        <taxon>Burkholderiales</taxon>
        <taxon>Alcaligenaceae</taxon>
        <taxon>Oligella</taxon>
    </lineage>
</organism>
<dbReference type="InterPro" id="IPR051925">
    <property type="entry name" value="RNA-binding_domain"/>
</dbReference>
<dbReference type="Gene3D" id="3.30.110.60">
    <property type="entry name" value="YhbY-like"/>
    <property type="match status" value="1"/>
</dbReference>
<feature type="domain" description="CRM" evidence="4">
    <location>
        <begin position="4"/>
        <end position="100"/>
    </location>
</feature>
<evidence type="ECO:0000313" key="5">
    <source>
        <dbReference type="EMBL" id="KGF31208.1"/>
    </source>
</evidence>
<keyword evidence="1 2" id="KW-0694">RNA-binding</keyword>
<dbReference type="PANTHER" id="PTHR40065">
    <property type="entry name" value="RNA-BINDING PROTEIN YHBY"/>
    <property type="match status" value="1"/>
</dbReference>
<comment type="caution">
    <text evidence="5">The sequence shown here is derived from an EMBL/GenBank/DDBJ whole genome shotgun (WGS) entry which is preliminary data.</text>
</comment>
<proteinExistence type="predicted"/>
<evidence type="ECO:0000256" key="3">
    <source>
        <dbReference type="SAM" id="MobiDB-lite"/>
    </source>
</evidence>
<name>A0A095Z966_9BURK</name>
<sequence length="186" mass="20937">MSILELTSKERSALRSAAHSLKPVVQIGDNGLTESVLKEIDRNLTAHSLIKVRVASDEREERSNMLDQICETLSCANIHHLGKILILYRPGKSVIDTEPYDEFAPQNQRSYRKAGETYTPKRIAAEGKKLNRPFKQSKPKTAESNREIAKAFFNRRSTSGASKTTPSTRRRPSSALSLRAGRRRMD</sequence>
<evidence type="ECO:0000256" key="2">
    <source>
        <dbReference type="PROSITE-ProRule" id="PRU00626"/>
    </source>
</evidence>
<dbReference type="Proteomes" id="UP000029629">
    <property type="component" value="Unassembled WGS sequence"/>
</dbReference>
<reference evidence="5 6" key="1">
    <citation type="submission" date="2014-07" db="EMBL/GenBank/DDBJ databases">
        <authorList>
            <person name="McCorrison J."/>
            <person name="Sanka R."/>
            <person name="Torralba M."/>
            <person name="Gillis M."/>
            <person name="Haft D.H."/>
            <person name="Methe B."/>
            <person name="Sutton G."/>
            <person name="Nelson K.E."/>
        </authorList>
    </citation>
    <scope>NUCLEOTIDE SEQUENCE [LARGE SCALE GENOMIC DNA]</scope>
    <source>
        <strain evidence="5 6">DNF00040</strain>
    </source>
</reference>
<dbReference type="eggNOG" id="COG1534">
    <property type="taxonomic scope" value="Bacteria"/>
</dbReference>
<gene>
    <name evidence="5" type="ORF">HMPREF2130_04475</name>
</gene>
<accession>A0A095Z966</accession>
<dbReference type="AlphaFoldDB" id="A0A095Z966"/>
<dbReference type="NCBIfam" id="TIGR00253">
    <property type="entry name" value="RNA_bind_YhbY"/>
    <property type="match status" value="1"/>
</dbReference>
<dbReference type="SUPFAM" id="SSF75471">
    <property type="entry name" value="YhbY-like"/>
    <property type="match status" value="1"/>
</dbReference>
<dbReference type="PANTHER" id="PTHR40065:SF3">
    <property type="entry name" value="RNA-BINDING PROTEIN YHBY"/>
    <property type="match status" value="1"/>
</dbReference>
<dbReference type="SMART" id="SM01103">
    <property type="entry name" value="CRS1_YhbY"/>
    <property type="match status" value="1"/>
</dbReference>
<dbReference type="GO" id="GO:0003723">
    <property type="term" value="F:RNA binding"/>
    <property type="evidence" value="ECO:0007669"/>
    <property type="project" value="UniProtKB-UniRule"/>
</dbReference>
<evidence type="ECO:0000256" key="1">
    <source>
        <dbReference type="ARBA" id="ARBA00022884"/>
    </source>
</evidence>
<dbReference type="OrthoDB" id="9797519at2"/>
<dbReference type="Pfam" id="PF01985">
    <property type="entry name" value="CRS1_YhbY"/>
    <property type="match status" value="1"/>
</dbReference>
<dbReference type="PROSITE" id="PS51295">
    <property type="entry name" value="CRM"/>
    <property type="match status" value="1"/>
</dbReference>
<feature type="region of interest" description="Disordered" evidence="3">
    <location>
        <begin position="150"/>
        <end position="186"/>
    </location>
</feature>
<dbReference type="RefSeq" id="WP_036558501.1">
    <property type="nucleotide sequence ID" value="NZ_JRNI01000016.1"/>
</dbReference>
<keyword evidence="6" id="KW-1185">Reference proteome</keyword>